<evidence type="ECO:0000313" key="2">
    <source>
        <dbReference type="Proteomes" id="UP001595886"/>
    </source>
</evidence>
<name>A0ABV9QT01_9GAMM</name>
<comment type="caution">
    <text evidence="1">The sequence shown here is derived from an EMBL/GenBank/DDBJ whole genome shotgun (WGS) entry which is preliminary data.</text>
</comment>
<reference evidence="2" key="1">
    <citation type="journal article" date="2019" name="Int. J. Syst. Evol. Microbiol.">
        <title>The Global Catalogue of Microorganisms (GCM) 10K type strain sequencing project: providing services to taxonomists for standard genome sequencing and annotation.</title>
        <authorList>
            <consortium name="The Broad Institute Genomics Platform"/>
            <consortium name="The Broad Institute Genome Sequencing Center for Infectious Disease"/>
            <person name="Wu L."/>
            <person name="Ma J."/>
        </authorList>
    </citation>
    <scope>NUCLEOTIDE SEQUENCE [LARGE SCALE GENOMIC DNA]</scope>
    <source>
        <strain evidence="2">CCUG 30340</strain>
    </source>
</reference>
<evidence type="ECO:0000313" key="1">
    <source>
        <dbReference type="EMBL" id="MFC4818704.1"/>
    </source>
</evidence>
<dbReference type="Proteomes" id="UP001595886">
    <property type="component" value="Unassembled WGS sequence"/>
</dbReference>
<dbReference type="RefSeq" id="WP_380018429.1">
    <property type="nucleotide sequence ID" value="NZ_JBHSHD010000001.1"/>
</dbReference>
<protein>
    <submittedName>
        <fullName evidence="1">Uncharacterized protein</fullName>
    </submittedName>
</protein>
<gene>
    <name evidence="1" type="ORF">ACFO6Q_00090</name>
</gene>
<organism evidence="1 2">
    <name type="scientific">Dokdonella ginsengisoli</name>
    <dbReference type="NCBI Taxonomy" id="363846"/>
    <lineage>
        <taxon>Bacteria</taxon>
        <taxon>Pseudomonadati</taxon>
        <taxon>Pseudomonadota</taxon>
        <taxon>Gammaproteobacteria</taxon>
        <taxon>Lysobacterales</taxon>
        <taxon>Rhodanobacteraceae</taxon>
        <taxon>Dokdonella</taxon>
    </lineage>
</organism>
<dbReference type="EMBL" id="JBHSHD010000001">
    <property type="protein sequence ID" value="MFC4818704.1"/>
    <property type="molecule type" value="Genomic_DNA"/>
</dbReference>
<sequence length="343" mass="36130">MTSLTLDTGLRGIGNASAPAASSTPIPADNATVAGNVADLFRAGRSGEAVVALDAARQGQPQAVQDALDRMVSTRLQGSLDPSPSLGLQSMYASPAEIGSTIRRINEAGSHPPSMPDTANLSDQQKYDVYSSIVETRGTQASHDALEAGDRVILGLRNETNTLANKGQGVYDDRLVVLARDTDGTVHVQEFNRTSTEPTAQYDGNQSANPDVTFRRSEGDDITGDGVPELGRLAQGTTELIETTHANPRSAGTSFSLRPSAAAVADGAGRVERDANHDGLFNADDVNGVVDLNNTFKIHSGSRTNTDSAGCTTLHPDDFGSFRSAVKADASQTRWQYVLTTTQ</sequence>
<accession>A0ABV9QT01</accession>
<keyword evidence="2" id="KW-1185">Reference proteome</keyword>
<proteinExistence type="predicted"/>